<evidence type="ECO:0000259" key="1">
    <source>
        <dbReference type="Pfam" id="PF07596"/>
    </source>
</evidence>
<evidence type="ECO:0000313" key="2">
    <source>
        <dbReference type="EMBL" id="TWT48913.1"/>
    </source>
</evidence>
<dbReference type="Pfam" id="PF07596">
    <property type="entry name" value="SBP_bac_10"/>
    <property type="match status" value="1"/>
</dbReference>
<name>A0A5C5WFR8_9BACT</name>
<dbReference type="OrthoDB" id="261883at2"/>
<dbReference type="PANTHER" id="PTHR30093:SF2">
    <property type="entry name" value="TYPE II SECRETION SYSTEM PROTEIN H"/>
    <property type="match status" value="1"/>
</dbReference>
<dbReference type="NCBIfam" id="TIGR04294">
    <property type="entry name" value="pre_pil_HX9DG"/>
    <property type="match status" value="1"/>
</dbReference>
<sequence precursor="true">MKRRPAPGFTLVELLVVIAIIGILVALLLPAVQAAREAARRIQCTNQFKQLGLAVLNYESAFGELPLAYTPNFVPNGTKDGKVPVKLPSGATIQLDCVKENGGSGPCESRQSGERVCPNGKTSHYLFTFILPYMEQQAIADQMDLGFSWDSDRVNAAGTTNLQASSSIVPEFYCPSAPSIDERRGIQVQTVGSQTFDVGAAACDYVALVDIQAVEFCDTLVAAGLAQDRGVETLVGMMQDTSSSLRKVTDGLSKTFMLFEQAGRPLNYVAGKPNGNDPFMDRLTDGGPWAAPSSYGIFGASPVCGLTTVMNCDNFGEIYAFHPGGSQILYGDGSVHFTTEDIDVETFVTFFTRAADDVASELP</sequence>
<dbReference type="SUPFAM" id="SSF54523">
    <property type="entry name" value="Pili subunits"/>
    <property type="match status" value="1"/>
</dbReference>
<reference evidence="2 3" key="1">
    <citation type="submission" date="2019-02" db="EMBL/GenBank/DDBJ databases">
        <title>Deep-cultivation of Planctomycetes and their phenomic and genomic characterization uncovers novel biology.</title>
        <authorList>
            <person name="Wiegand S."/>
            <person name="Jogler M."/>
            <person name="Boedeker C."/>
            <person name="Pinto D."/>
            <person name="Vollmers J."/>
            <person name="Rivas-Marin E."/>
            <person name="Kohn T."/>
            <person name="Peeters S.H."/>
            <person name="Heuer A."/>
            <person name="Rast P."/>
            <person name="Oberbeckmann S."/>
            <person name="Bunk B."/>
            <person name="Jeske O."/>
            <person name="Meyerdierks A."/>
            <person name="Storesund J.E."/>
            <person name="Kallscheuer N."/>
            <person name="Luecker S."/>
            <person name="Lage O.M."/>
            <person name="Pohl T."/>
            <person name="Merkel B.J."/>
            <person name="Hornburger P."/>
            <person name="Mueller R.-W."/>
            <person name="Bruemmer F."/>
            <person name="Labrenz M."/>
            <person name="Spormann A.M."/>
            <person name="Op Den Camp H."/>
            <person name="Overmann J."/>
            <person name="Amann R."/>
            <person name="Jetten M.S.M."/>
            <person name="Mascher T."/>
            <person name="Medema M.H."/>
            <person name="Devos D.P."/>
            <person name="Kaster A.-K."/>
            <person name="Ovreas L."/>
            <person name="Rohde M."/>
            <person name="Galperin M.Y."/>
            <person name="Jogler C."/>
        </authorList>
    </citation>
    <scope>NUCLEOTIDE SEQUENCE [LARGE SCALE GENOMIC DNA]</scope>
    <source>
        <strain evidence="2 3">Pla111</strain>
    </source>
</reference>
<protein>
    <submittedName>
        <fullName evidence="2">Putative major pilin subunit</fullName>
    </submittedName>
</protein>
<accession>A0A5C5WFR8</accession>
<dbReference type="Gene3D" id="3.30.700.10">
    <property type="entry name" value="Glycoprotein, Type 4 Pilin"/>
    <property type="match status" value="1"/>
</dbReference>
<comment type="caution">
    <text evidence="2">The sequence shown here is derived from an EMBL/GenBank/DDBJ whole genome shotgun (WGS) entry which is preliminary data.</text>
</comment>
<dbReference type="NCBIfam" id="TIGR02532">
    <property type="entry name" value="IV_pilin_GFxxxE"/>
    <property type="match status" value="1"/>
</dbReference>
<dbReference type="InterPro" id="IPR045584">
    <property type="entry name" value="Pilin-like"/>
</dbReference>
<dbReference type="InterPro" id="IPR011453">
    <property type="entry name" value="DUF1559"/>
</dbReference>
<dbReference type="PANTHER" id="PTHR30093">
    <property type="entry name" value="GENERAL SECRETION PATHWAY PROTEIN G"/>
    <property type="match status" value="1"/>
</dbReference>
<keyword evidence="3" id="KW-1185">Reference proteome</keyword>
<dbReference type="RefSeq" id="WP_146571332.1">
    <property type="nucleotide sequence ID" value="NZ_SJPH01000001.1"/>
</dbReference>
<dbReference type="AlphaFoldDB" id="A0A5C5WFR8"/>
<proteinExistence type="predicted"/>
<gene>
    <name evidence="2" type="ORF">Pla111_06900</name>
</gene>
<dbReference type="InterPro" id="IPR027558">
    <property type="entry name" value="Pre_pil_HX9DG_C"/>
</dbReference>
<evidence type="ECO:0000313" key="3">
    <source>
        <dbReference type="Proteomes" id="UP000318995"/>
    </source>
</evidence>
<organism evidence="2 3">
    <name type="scientific">Botrimarina hoheduenensis</name>
    <dbReference type="NCBI Taxonomy" id="2528000"/>
    <lineage>
        <taxon>Bacteria</taxon>
        <taxon>Pseudomonadati</taxon>
        <taxon>Planctomycetota</taxon>
        <taxon>Planctomycetia</taxon>
        <taxon>Pirellulales</taxon>
        <taxon>Lacipirellulaceae</taxon>
        <taxon>Botrimarina</taxon>
    </lineage>
</organism>
<dbReference type="InterPro" id="IPR012902">
    <property type="entry name" value="N_methyl_site"/>
</dbReference>
<dbReference type="EMBL" id="SJPH01000001">
    <property type="protein sequence ID" value="TWT48913.1"/>
    <property type="molecule type" value="Genomic_DNA"/>
</dbReference>
<dbReference type="Pfam" id="PF07963">
    <property type="entry name" value="N_methyl"/>
    <property type="match status" value="1"/>
</dbReference>
<dbReference type="Proteomes" id="UP000318995">
    <property type="component" value="Unassembled WGS sequence"/>
</dbReference>
<feature type="domain" description="DUF1559" evidence="1">
    <location>
        <begin position="33"/>
        <end position="345"/>
    </location>
</feature>